<reference evidence="1" key="1">
    <citation type="submission" date="2014-11" db="EMBL/GenBank/DDBJ databases">
        <authorList>
            <person name="Amaro Gonzalez C."/>
        </authorList>
    </citation>
    <scope>NUCLEOTIDE SEQUENCE</scope>
</reference>
<protein>
    <submittedName>
        <fullName evidence="1">Uncharacterized protein</fullName>
    </submittedName>
</protein>
<dbReference type="EMBL" id="GBXM01044324">
    <property type="protein sequence ID" value="JAH64253.1"/>
    <property type="molecule type" value="Transcribed_RNA"/>
</dbReference>
<sequence>MFRTTLSSGVKLQEISSQNVLKDHPLFSQVTISRCFFVCVL</sequence>
<dbReference type="AlphaFoldDB" id="A0A0E9UH28"/>
<proteinExistence type="predicted"/>
<organism evidence="1">
    <name type="scientific">Anguilla anguilla</name>
    <name type="common">European freshwater eel</name>
    <name type="synonym">Muraena anguilla</name>
    <dbReference type="NCBI Taxonomy" id="7936"/>
    <lineage>
        <taxon>Eukaryota</taxon>
        <taxon>Metazoa</taxon>
        <taxon>Chordata</taxon>
        <taxon>Craniata</taxon>
        <taxon>Vertebrata</taxon>
        <taxon>Euteleostomi</taxon>
        <taxon>Actinopterygii</taxon>
        <taxon>Neopterygii</taxon>
        <taxon>Teleostei</taxon>
        <taxon>Anguilliformes</taxon>
        <taxon>Anguillidae</taxon>
        <taxon>Anguilla</taxon>
    </lineage>
</organism>
<evidence type="ECO:0000313" key="1">
    <source>
        <dbReference type="EMBL" id="JAH64253.1"/>
    </source>
</evidence>
<accession>A0A0E9UH28</accession>
<reference evidence="1" key="2">
    <citation type="journal article" date="2015" name="Fish Shellfish Immunol.">
        <title>Early steps in the European eel (Anguilla anguilla)-Vibrio vulnificus interaction in the gills: Role of the RtxA13 toxin.</title>
        <authorList>
            <person name="Callol A."/>
            <person name="Pajuelo D."/>
            <person name="Ebbesson L."/>
            <person name="Teles M."/>
            <person name="MacKenzie S."/>
            <person name="Amaro C."/>
        </authorList>
    </citation>
    <scope>NUCLEOTIDE SEQUENCE</scope>
</reference>
<name>A0A0E9UH28_ANGAN</name>